<protein>
    <submittedName>
        <fullName evidence="1">Uncharacterized protein</fullName>
    </submittedName>
</protein>
<gene>
    <name evidence="1" type="primary">Necator_chrI.g1121</name>
    <name evidence="1" type="ORF">RB195_004997</name>
</gene>
<organism evidence="1 2">
    <name type="scientific">Necator americanus</name>
    <name type="common">Human hookworm</name>
    <dbReference type="NCBI Taxonomy" id="51031"/>
    <lineage>
        <taxon>Eukaryota</taxon>
        <taxon>Metazoa</taxon>
        <taxon>Ecdysozoa</taxon>
        <taxon>Nematoda</taxon>
        <taxon>Chromadorea</taxon>
        <taxon>Rhabditida</taxon>
        <taxon>Rhabditina</taxon>
        <taxon>Rhabditomorpha</taxon>
        <taxon>Strongyloidea</taxon>
        <taxon>Ancylostomatidae</taxon>
        <taxon>Bunostominae</taxon>
        <taxon>Necator</taxon>
    </lineage>
</organism>
<dbReference type="EMBL" id="JAVFWL010000001">
    <property type="protein sequence ID" value="KAK6727029.1"/>
    <property type="molecule type" value="Genomic_DNA"/>
</dbReference>
<comment type="caution">
    <text evidence="1">The sequence shown here is derived from an EMBL/GenBank/DDBJ whole genome shotgun (WGS) entry which is preliminary data.</text>
</comment>
<reference evidence="1 2" key="1">
    <citation type="submission" date="2023-08" db="EMBL/GenBank/DDBJ databases">
        <title>A Necator americanus chromosomal reference genome.</title>
        <authorList>
            <person name="Ilik V."/>
            <person name="Petrzelkova K.J."/>
            <person name="Pardy F."/>
            <person name="Fuh T."/>
            <person name="Niatou-Singa F.S."/>
            <person name="Gouil Q."/>
            <person name="Baker L."/>
            <person name="Ritchie M.E."/>
            <person name="Jex A.R."/>
            <person name="Gazzola D."/>
            <person name="Li H."/>
            <person name="Toshio Fujiwara R."/>
            <person name="Zhan B."/>
            <person name="Aroian R.V."/>
            <person name="Pafco B."/>
            <person name="Schwarz E.M."/>
        </authorList>
    </citation>
    <scope>NUCLEOTIDE SEQUENCE [LARGE SCALE GENOMIC DNA]</scope>
    <source>
        <strain evidence="1 2">Aroian</strain>
        <tissue evidence="1">Whole animal</tissue>
    </source>
</reference>
<evidence type="ECO:0000313" key="1">
    <source>
        <dbReference type="EMBL" id="KAK6727029.1"/>
    </source>
</evidence>
<keyword evidence="2" id="KW-1185">Reference proteome</keyword>
<accession>A0ABR1BKP8</accession>
<evidence type="ECO:0000313" key="2">
    <source>
        <dbReference type="Proteomes" id="UP001303046"/>
    </source>
</evidence>
<sequence>MKLTLEERLGKTDDSNRLAKKLLEDLRPRHVNHSSSPLISCLVIGLSTFLLCPESLWSHSISSLNR</sequence>
<name>A0ABR1BKP8_NECAM</name>
<proteinExistence type="predicted"/>
<dbReference type="Proteomes" id="UP001303046">
    <property type="component" value="Unassembled WGS sequence"/>
</dbReference>